<dbReference type="OrthoDB" id="26687at2759"/>
<organism evidence="2 3">
    <name type="scientific">Owenia fusiformis</name>
    <name type="common">Polychaete worm</name>
    <dbReference type="NCBI Taxonomy" id="6347"/>
    <lineage>
        <taxon>Eukaryota</taxon>
        <taxon>Metazoa</taxon>
        <taxon>Spiralia</taxon>
        <taxon>Lophotrochozoa</taxon>
        <taxon>Annelida</taxon>
        <taxon>Polychaeta</taxon>
        <taxon>Sedentaria</taxon>
        <taxon>Canalipalpata</taxon>
        <taxon>Sabellida</taxon>
        <taxon>Oweniida</taxon>
        <taxon>Oweniidae</taxon>
        <taxon>Owenia</taxon>
    </lineage>
</organism>
<feature type="region of interest" description="Disordered" evidence="1">
    <location>
        <begin position="1"/>
        <end position="112"/>
    </location>
</feature>
<comment type="caution">
    <text evidence="2">The sequence shown here is derived from an EMBL/GenBank/DDBJ whole genome shotgun (WGS) entry which is preliminary data.</text>
</comment>
<protein>
    <submittedName>
        <fullName evidence="2">Uncharacterized protein</fullName>
    </submittedName>
</protein>
<name>A0A8J1XVJ5_OWEFU</name>
<evidence type="ECO:0000313" key="3">
    <source>
        <dbReference type="Proteomes" id="UP000749559"/>
    </source>
</evidence>
<feature type="compositionally biased region" description="Basic residues" evidence="1">
    <location>
        <begin position="8"/>
        <end position="21"/>
    </location>
</feature>
<accession>A0A8J1XVJ5</accession>
<feature type="compositionally biased region" description="Low complexity" evidence="1">
    <location>
        <begin position="99"/>
        <end position="112"/>
    </location>
</feature>
<evidence type="ECO:0000313" key="2">
    <source>
        <dbReference type="EMBL" id="CAH1786636.1"/>
    </source>
</evidence>
<feature type="non-terminal residue" evidence="2">
    <location>
        <position position="232"/>
    </location>
</feature>
<dbReference type="Proteomes" id="UP000749559">
    <property type="component" value="Unassembled WGS sequence"/>
</dbReference>
<gene>
    <name evidence="2" type="ORF">OFUS_LOCUS12492</name>
</gene>
<feature type="compositionally biased region" description="Basic and acidic residues" evidence="1">
    <location>
        <begin position="22"/>
        <end position="43"/>
    </location>
</feature>
<sequence length="232" mass="27290">MDSEPFDRHRRLSLTRKYTARRRSDMIVYRDKNENEQPKKSVESPEGILLNGHDTEEKVYHFMRPLIIEPKPNENGQSGSRRGSISSMTSNRSSREFSKSPSRSPSRSSICSKSVRFEEDEVVKVNTRDSKTYRRSGSRKPQRAYKKSHSHTNILPVQENDTHKLSPVQNFKNSRSSTLPRVVTRTRTSLLDNISEESDEDRRFRRRSTGSSWERTLRKMNIWEEPYNRKLK</sequence>
<feature type="region of interest" description="Disordered" evidence="1">
    <location>
        <begin position="126"/>
        <end position="151"/>
    </location>
</feature>
<dbReference type="EMBL" id="CAIIXF020000006">
    <property type="protein sequence ID" value="CAH1786636.1"/>
    <property type="molecule type" value="Genomic_DNA"/>
</dbReference>
<feature type="compositionally biased region" description="Low complexity" evidence="1">
    <location>
        <begin position="78"/>
        <end position="92"/>
    </location>
</feature>
<reference evidence="2" key="1">
    <citation type="submission" date="2022-03" db="EMBL/GenBank/DDBJ databases">
        <authorList>
            <person name="Martin C."/>
        </authorList>
    </citation>
    <scope>NUCLEOTIDE SEQUENCE</scope>
</reference>
<evidence type="ECO:0000256" key="1">
    <source>
        <dbReference type="SAM" id="MobiDB-lite"/>
    </source>
</evidence>
<keyword evidence="3" id="KW-1185">Reference proteome</keyword>
<dbReference type="AlphaFoldDB" id="A0A8J1XVJ5"/>
<feature type="compositionally biased region" description="Basic residues" evidence="1">
    <location>
        <begin position="133"/>
        <end position="150"/>
    </location>
</feature>
<proteinExistence type="predicted"/>